<evidence type="ECO:0000256" key="2">
    <source>
        <dbReference type="ARBA" id="ARBA00022475"/>
    </source>
</evidence>
<comment type="subcellular location">
    <subcellularLocation>
        <location evidence="1 6">Cell membrane</location>
        <topology evidence="1 6">Multi-pass membrane protein</topology>
    </subcellularLocation>
</comment>
<feature type="transmembrane region" description="Helical" evidence="6">
    <location>
        <begin position="218"/>
        <end position="239"/>
    </location>
</feature>
<proteinExistence type="inferred from homology"/>
<dbReference type="InterPro" id="IPR027022">
    <property type="entry name" value="ABC_permease_BceB-typ"/>
</dbReference>
<dbReference type="RefSeq" id="WP_016174191.1">
    <property type="nucleotide sequence ID" value="NZ_KE136389.1"/>
</dbReference>
<accession>S0NFL6</accession>
<dbReference type="OrthoDB" id="1937696at2"/>
<evidence type="ECO:0000256" key="6">
    <source>
        <dbReference type="PIRNR" id="PIRNR018968"/>
    </source>
</evidence>
<dbReference type="PANTHER" id="PTHR46795:SF2">
    <property type="entry name" value="ABC TRANSPORTER, PERMEASE PROTEIN"/>
    <property type="match status" value="1"/>
</dbReference>
<evidence type="ECO:0000313" key="9">
    <source>
        <dbReference type="Proteomes" id="UP000014136"/>
    </source>
</evidence>
<dbReference type="AlphaFoldDB" id="S0NFL6"/>
<feature type="transmembrane region" description="Helical" evidence="6">
    <location>
        <begin position="102"/>
        <end position="129"/>
    </location>
</feature>
<keyword evidence="6" id="KW-0813">Transport</keyword>
<dbReference type="EMBL" id="AHYT01000001">
    <property type="protein sequence ID" value="EOT30676.1"/>
    <property type="molecule type" value="Genomic_DNA"/>
</dbReference>
<sequence>MNFSQFVVRNTLRNKHLYLAYFLSTLFSVMVFFTFSVMAFHPSLSENLNDKVQTGMLGSAIIIYGFAFFFVMYSMGVFLQSRKKEFGLLMIQGMSPKQLRKMVFIENLVIGFFATILGSLVGIGFSQIILWVSRVTLGIDFGFYFPMKALGLTIVSFFILFFLISFFIQFRLPKLNVQELLKAGELGKGSFKVSPIKSILALLLIAGGYAVALLTPGMGVVVVFLPVVFVVILGTNFLFNQFSVFVIEKIKKRESVFWKKTNMVVFSDLAFRMKDNARSFFLVSVISTVAFAAIGTLYGFQSIILGAIGSAPYSYSATDDEANTMQKVDESLAKEKLTAEKATFVYYTAEDYEFITESEYNKAAKLVGEAPITVKEDAVQLKSSTPFDATQAQATVKIDNTEYQVSDLVETEAMSVFLPTFVVPDSQEGMPQATQMTYWVTTGDKEAQIRAGQSLEEQGLYNVQSIEYMKDSIIKSYAPVLFVGIFIGIVFFVSAGSFLYFRLYSDMDSDIEKFKMIYKLGLSKKELKKMIYQQVGILFFTPIIVSFVHGAVALTAMYHMFSLGMQLAGWQVLGVFLLIQFIYYLVARIFYFRKVYKGVTV</sequence>
<dbReference type="GO" id="GO:0055085">
    <property type="term" value="P:transmembrane transport"/>
    <property type="evidence" value="ECO:0007669"/>
    <property type="project" value="UniProtKB-UniRule"/>
</dbReference>
<organism evidence="8 9">
    <name type="scientific">Enterococcus saccharolyticus subsp. saccharolyticus ATCC 43076</name>
    <dbReference type="NCBI Taxonomy" id="1139996"/>
    <lineage>
        <taxon>Bacteria</taxon>
        <taxon>Bacillati</taxon>
        <taxon>Bacillota</taxon>
        <taxon>Bacilli</taxon>
        <taxon>Lactobacillales</taxon>
        <taxon>Enterococcaceae</taxon>
        <taxon>Enterococcus</taxon>
    </lineage>
</organism>
<evidence type="ECO:0000259" key="7">
    <source>
        <dbReference type="Pfam" id="PF02687"/>
    </source>
</evidence>
<dbReference type="STRING" id="41997.RV16_GL002446"/>
<dbReference type="GO" id="GO:0005886">
    <property type="term" value="C:plasma membrane"/>
    <property type="evidence" value="ECO:0007669"/>
    <property type="project" value="UniProtKB-SubCell"/>
</dbReference>
<comment type="caution">
    <text evidence="8">The sequence shown here is derived from an EMBL/GenBank/DDBJ whole genome shotgun (WGS) entry which is preliminary data.</text>
</comment>
<evidence type="ECO:0000313" key="8">
    <source>
        <dbReference type="EMBL" id="EOT30676.1"/>
    </source>
</evidence>
<gene>
    <name evidence="8" type="ORF">OMQ_00380</name>
</gene>
<comment type="similarity">
    <text evidence="6">Belongs to the ABC-4 integral membrane protein family.</text>
</comment>
<feature type="transmembrane region" description="Helical" evidence="6">
    <location>
        <begin position="535"/>
        <end position="561"/>
    </location>
</feature>
<feature type="transmembrane region" description="Helical" evidence="6">
    <location>
        <begin position="567"/>
        <end position="587"/>
    </location>
</feature>
<dbReference type="HOGENOM" id="CLU_022800_3_0_9"/>
<name>S0NFL6_9ENTE</name>
<dbReference type="InterPro" id="IPR003838">
    <property type="entry name" value="ABC3_permease_C"/>
</dbReference>
<keyword evidence="9" id="KW-1185">Reference proteome</keyword>
<keyword evidence="2 6" id="KW-1003">Cell membrane</keyword>
<feature type="domain" description="ABC3 transporter permease C-terminal" evidence="7">
    <location>
        <begin position="60"/>
        <end position="171"/>
    </location>
</feature>
<feature type="transmembrane region" description="Helical" evidence="6">
    <location>
        <begin position="149"/>
        <end position="172"/>
    </location>
</feature>
<reference evidence="8 9" key="1">
    <citation type="submission" date="2013-03" db="EMBL/GenBank/DDBJ databases">
        <title>The Genome Sequence of Enterococcus saccharolyticus ATCC_43076 (Illumina only assembly).</title>
        <authorList>
            <consortium name="The Broad Institute Genomics Platform"/>
            <consortium name="The Broad Institute Genome Sequencing Center for Infectious Disease"/>
            <person name="Earl A."/>
            <person name="Russ C."/>
            <person name="Gilmore M."/>
            <person name="Surin D."/>
            <person name="Walker B."/>
            <person name="Young S."/>
            <person name="Zeng Q."/>
            <person name="Gargeya S."/>
            <person name="Fitzgerald M."/>
            <person name="Haas B."/>
            <person name="Abouelleil A."/>
            <person name="Allen A.W."/>
            <person name="Alvarado L."/>
            <person name="Arachchi H.M."/>
            <person name="Berlin A.M."/>
            <person name="Chapman S.B."/>
            <person name="Gainer-Dewar J."/>
            <person name="Goldberg J."/>
            <person name="Griggs A."/>
            <person name="Gujja S."/>
            <person name="Hansen M."/>
            <person name="Howarth C."/>
            <person name="Imamovic A."/>
            <person name="Ireland A."/>
            <person name="Larimer J."/>
            <person name="McCowan C."/>
            <person name="Murphy C."/>
            <person name="Pearson M."/>
            <person name="Poon T.W."/>
            <person name="Priest M."/>
            <person name="Roberts A."/>
            <person name="Saif S."/>
            <person name="Shea T."/>
            <person name="Sisk P."/>
            <person name="Sykes S."/>
            <person name="Wortman J."/>
            <person name="Nusbaum C."/>
            <person name="Birren B."/>
        </authorList>
    </citation>
    <scope>NUCLEOTIDE SEQUENCE [LARGE SCALE GENOMIC DNA]</scope>
    <source>
        <strain evidence="8 9">ATCC 43076</strain>
    </source>
</reference>
<feature type="transmembrane region" description="Helical" evidence="6">
    <location>
        <begin position="61"/>
        <end position="81"/>
    </location>
</feature>
<evidence type="ECO:0000256" key="1">
    <source>
        <dbReference type="ARBA" id="ARBA00004651"/>
    </source>
</evidence>
<dbReference type="Proteomes" id="UP000014136">
    <property type="component" value="Unassembled WGS sequence"/>
</dbReference>
<keyword evidence="5 6" id="KW-0472">Membrane</keyword>
<evidence type="ECO:0000256" key="5">
    <source>
        <dbReference type="ARBA" id="ARBA00023136"/>
    </source>
</evidence>
<dbReference type="PANTHER" id="PTHR46795">
    <property type="entry name" value="ABC TRANSPORTER PERMEASE-RELATED-RELATED"/>
    <property type="match status" value="1"/>
</dbReference>
<dbReference type="eggNOG" id="COG0577">
    <property type="taxonomic scope" value="Bacteria"/>
</dbReference>
<dbReference type="Pfam" id="PF02687">
    <property type="entry name" value="FtsX"/>
    <property type="match status" value="1"/>
</dbReference>
<protein>
    <recommendedName>
        <fullName evidence="7">ABC3 transporter permease C-terminal domain-containing protein</fullName>
    </recommendedName>
</protein>
<dbReference type="PIRSF" id="PIRSF018968">
    <property type="entry name" value="ABC_permease_BceB"/>
    <property type="match status" value="1"/>
</dbReference>
<feature type="transmembrane region" description="Helical" evidence="6">
    <location>
        <begin position="193"/>
        <end position="212"/>
    </location>
</feature>
<feature type="transmembrane region" description="Helical" evidence="6">
    <location>
        <begin position="18"/>
        <end position="41"/>
    </location>
</feature>
<evidence type="ECO:0000256" key="3">
    <source>
        <dbReference type="ARBA" id="ARBA00022692"/>
    </source>
</evidence>
<feature type="transmembrane region" description="Helical" evidence="6">
    <location>
        <begin position="477"/>
        <end position="501"/>
    </location>
</feature>
<feature type="transmembrane region" description="Helical" evidence="6">
    <location>
        <begin position="280"/>
        <end position="300"/>
    </location>
</feature>
<dbReference type="InterPro" id="IPR052536">
    <property type="entry name" value="ABC-4_Integral_Memb_Prot"/>
</dbReference>
<keyword evidence="4 6" id="KW-1133">Transmembrane helix</keyword>
<dbReference type="PATRIC" id="fig|1139996.3.peg.374"/>
<keyword evidence="3 6" id="KW-0812">Transmembrane</keyword>
<evidence type="ECO:0000256" key="4">
    <source>
        <dbReference type="ARBA" id="ARBA00022989"/>
    </source>
</evidence>